<dbReference type="EMBL" id="DWZI01000065">
    <property type="protein sequence ID" value="HJA87008.1"/>
    <property type="molecule type" value="Genomic_DNA"/>
</dbReference>
<organism evidence="2 3">
    <name type="scientific">Candidatus Bacteroides avicola</name>
    <dbReference type="NCBI Taxonomy" id="2838468"/>
    <lineage>
        <taxon>Bacteria</taxon>
        <taxon>Pseudomonadati</taxon>
        <taxon>Bacteroidota</taxon>
        <taxon>Bacteroidia</taxon>
        <taxon>Bacteroidales</taxon>
        <taxon>Bacteroidaceae</taxon>
        <taxon>Bacteroides</taxon>
    </lineage>
</organism>
<dbReference type="Pfam" id="PF15562">
    <property type="entry name" value="Imm17"/>
    <property type="match status" value="1"/>
</dbReference>
<protein>
    <submittedName>
        <fullName evidence="2">Immunity 17 family protein</fullName>
    </submittedName>
</protein>
<dbReference type="AlphaFoldDB" id="A0A9D2HZP5"/>
<keyword evidence="1" id="KW-0472">Membrane</keyword>
<name>A0A9D2HZP5_9BACE</name>
<evidence type="ECO:0000256" key="1">
    <source>
        <dbReference type="SAM" id="Phobius"/>
    </source>
</evidence>
<evidence type="ECO:0000313" key="2">
    <source>
        <dbReference type="EMBL" id="HJA87008.1"/>
    </source>
</evidence>
<feature type="transmembrane region" description="Helical" evidence="1">
    <location>
        <begin position="49"/>
        <end position="67"/>
    </location>
</feature>
<feature type="transmembrane region" description="Helical" evidence="1">
    <location>
        <begin position="6"/>
        <end position="28"/>
    </location>
</feature>
<dbReference type="InterPro" id="IPR029087">
    <property type="entry name" value="Imm17"/>
</dbReference>
<evidence type="ECO:0000313" key="3">
    <source>
        <dbReference type="Proteomes" id="UP000823862"/>
    </source>
</evidence>
<gene>
    <name evidence="2" type="ORF">H9950_12615</name>
</gene>
<keyword evidence="1" id="KW-1133">Transmembrane helix</keyword>
<keyword evidence="1" id="KW-0812">Transmembrane</keyword>
<proteinExistence type="predicted"/>
<comment type="caution">
    <text evidence="2">The sequence shown here is derived from an EMBL/GenBank/DDBJ whole genome shotgun (WGS) entry which is preliminary data.</text>
</comment>
<reference evidence="2" key="2">
    <citation type="submission" date="2021-04" db="EMBL/GenBank/DDBJ databases">
        <authorList>
            <person name="Gilroy R."/>
        </authorList>
    </citation>
    <scope>NUCLEOTIDE SEQUENCE</scope>
    <source>
        <strain evidence="2">ChiHjej12B11-9795</strain>
    </source>
</reference>
<dbReference type="Proteomes" id="UP000823862">
    <property type="component" value="Unassembled WGS sequence"/>
</dbReference>
<reference evidence="2" key="1">
    <citation type="journal article" date="2021" name="PeerJ">
        <title>Extensive microbial diversity within the chicken gut microbiome revealed by metagenomics and culture.</title>
        <authorList>
            <person name="Gilroy R."/>
            <person name="Ravi A."/>
            <person name="Getino M."/>
            <person name="Pursley I."/>
            <person name="Horton D.L."/>
            <person name="Alikhan N.F."/>
            <person name="Baker D."/>
            <person name="Gharbi K."/>
            <person name="Hall N."/>
            <person name="Watson M."/>
            <person name="Adriaenssens E.M."/>
            <person name="Foster-Nyarko E."/>
            <person name="Jarju S."/>
            <person name="Secka A."/>
            <person name="Antonio M."/>
            <person name="Oren A."/>
            <person name="Chaudhuri R.R."/>
            <person name="La Ragione R."/>
            <person name="Hildebrand F."/>
            <person name="Pallen M.J."/>
        </authorList>
    </citation>
    <scope>NUCLEOTIDE SEQUENCE</scope>
    <source>
        <strain evidence="2">ChiHjej12B11-9795</strain>
    </source>
</reference>
<accession>A0A9D2HZP5</accession>
<sequence length="72" mass="8023">MASQYIIQGIFALAGILSLLAALLDWDWFFTARNAQFVVHNVGRRQARWFYGVLGGILIGMAAFFFTHTGKG</sequence>